<sequence>MRAYLHLPSPEESPSLAQLMGVERAQGSVLPH</sequence>
<comment type="caution">
    <text evidence="1">The sequence shown here is derived from an EMBL/GenBank/DDBJ whole genome shotgun (WGS) entry which is preliminary data.</text>
</comment>
<dbReference type="Proteomes" id="UP000324222">
    <property type="component" value="Unassembled WGS sequence"/>
</dbReference>
<gene>
    <name evidence="1" type="ORF">E2C01_098874</name>
</gene>
<protein>
    <submittedName>
        <fullName evidence="1">Uncharacterized protein</fullName>
    </submittedName>
</protein>
<organism evidence="1 2">
    <name type="scientific">Portunus trituberculatus</name>
    <name type="common">Swimming crab</name>
    <name type="synonym">Neptunus trituberculatus</name>
    <dbReference type="NCBI Taxonomy" id="210409"/>
    <lineage>
        <taxon>Eukaryota</taxon>
        <taxon>Metazoa</taxon>
        <taxon>Ecdysozoa</taxon>
        <taxon>Arthropoda</taxon>
        <taxon>Crustacea</taxon>
        <taxon>Multicrustacea</taxon>
        <taxon>Malacostraca</taxon>
        <taxon>Eumalacostraca</taxon>
        <taxon>Eucarida</taxon>
        <taxon>Decapoda</taxon>
        <taxon>Pleocyemata</taxon>
        <taxon>Brachyura</taxon>
        <taxon>Eubrachyura</taxon>
        <taxon>Portunoidea</taxon>
        <taxon>Portunidae</taxon>
        <taxon>Portuninae</taxon>
        <taxon>Portunus</taxon>
    </lineage>
</organism>
<evidence type="ECO:0000313" key="2">
    <source>
        <dbReference type="Proteomes" id="UP000324222"/>
    </source>
</evidence>
<dbReference type="AlphaFoldDB" id="A0A5B7KDZ3"/>
<accession>A0A5B7KDZ3</accession>
<proteinExistence type="predicted"/>
<keyword evidence="2" id="KW-1185">Reference proteome</keyword>
<dbReference type="EMBL" id="VSRR010135362">
    <property type="protein sequence ID" value="MPD03249.1"/>
    <property type="molecule type" value="Genomic_DNA"/>
</dbReference>
<reference evidence="1 2" key="1">
    <citation type="submission" date="2019-05" db="EMBL/GenBank/DDBJ databases">
        <title>Another draft genome of Portunus trituberculatus and its Hox gene families provides insights of decapod evolution.</title>
        <authorList>
            <person name="Jeong J.-H."/>
            <person name="Song I."/>
            <person name="Kim S."/>
            <person name="Choi T."/>
            <person name="Kim D."/>
            <person name="Ryu S."/>
            <person name="Kim W."/>
        </authorList>
    </citation>
    <scope>NUCLEOTIDE SEQUENCE [LARGE SCALE GENOMIC DNA]</scope>
    <source>
        <tissue evidence="1">Muscle</tissue>
    </source>
</reference>
<name>A0A5B7KDZ3_PORTR</name>
<evidence type="ECO:0000313" key="1">
    <source>
        <dbReference type="EMBL" id="MPD03249.1"/>
    </source>
</evidence>